<dbReference type="RefSeq" id="WP_412699508.1">
    <property type="nucleotide sequence ID" value="NZ_JAXGFO010000019.1"/>
</dbReference>
<evidence type="ECO:0000256" key="1">
    <source>
        <dbReference type="SAM" id="SignalP"/>
    </source>
</evidence>
<accession>A0ABU7YQH6</accession>
<dbReference type="Proteomes" id="UP001334501">
    <property type="component" value="Unassembled WGS sequence"/>
</dbReference>
<dbReference type="EMBL" id="JAXGFO010000019">
    <property type="protein sequence ID" value="MEG3157296.1"/>
    <property type="molecule type" value="Genomic_DNA"/>
</dbReference>
<feature type="signal peptide" evidence="1">
    <location>
        <begin position="1"/>
        <end position="21"/>
    </location>
</feature>
<comment type="caution">
    <text evidence="2">The sequence shown here is derived from an EMBL/GenBank/DDBJ whole genome shotgun (WGS) entry which is preliminary data.</text>
</comment>
<evidence type="ECO:0000313" key="3">
    <source>
        <dbReference type="Proteomes" id="UP001334501"/>
    </source>
</evidence>
<reference evidence="2 3" key="1">
    <citation type="journal article" date="2017" name="Curr. Microbiol.">
        <title>Lysobacter zhanggongensis sp. nov. Isolated from a Pit Mud.</title>
        <authorList>
            <person name="Zhang X.F."/>
            <person name="Wang H.H."/>
            <person name="Sun X.Y."/>
            <person name="Pan C.M."/>
        </authorList>
    </citation>
    <scope>NUCLEOTIDE SEQUENCE [LARGE SCALE GENOMIC DNA]</scope>
    <source>
        <strain evidence="2 3">ZGLJ7-1</strain>
    </source>
</reference>
<name>A0ABU7YQH6_9GAMM</name>
<feature type="chain" id="PRO_5045922904" description="Lipocalin-like domain-containing protein" evidence="1">
    <location>
        <begin position="22"/>
        <end position="152"/>
    </location>
</feature>
<evidence type="ECO:0008006" key="4">
    <source>
        <dbReference type="Google" id="ProtNLM"/>
    </source>
</evidence>
<dbReference type="PROSITE" id="PS51257">
    <property type="entry name" value="PROKAR_LIPOPROTEIN"/>
    <property type="match status" value="1"/>
</dbReference>
<evidence type="ECO:0000313" key="2">
    <source>
        <dbReference type="EMBL" id="MEG3157296.1"/>
    </source>
</evidence>
<organism evidence="2 3">
    <name type="scientific">Lysobacter zhanggongensis</name>
    <dbReference type="NCBI Taxonomy" id="1774951"/>
    <lineage>
        <taxon>Bacteria</taxon>
        <taxon>Pseudomonadati</taxon>
        <taxon>Pseudomonadota</taxon>
        <taxon>Gammaproteobacteria</taxon>
        <taxon>Lysobacterales</taxon>
        <taxon>Lysobacteraceae</taxon>
        <taxon>Lysobacter</taxon>
    </lineage>
</organism>
<sequence length="152" mass="15764">MNNPVKVAVAVAAALAGCGLAGGGLNGAPPSDLAGVWEVVTIHSGRDTPYSVLTIESRVRGDEVSGRYCFILDYGNRIDCDPESGENFQGRLSGNGRSAHVSFQSFFGGGPGQATLNLRDSVLLWTVTVTPDGGLYPGPMQAKLLPVSRAGD</sequence>
<proteinExistence type="predicted"/>
<keyword evidence="1" id="KW-0732">Signal</keyword>
<keyword evidence="3" id="KW-1185">Reference proteome</keyword>
<gene>
    <name evidence="2" type="ORF">SNE33_05235</name>
</gene>
<protein>
    <recommendedName>
        <fullName evidence="4">Lipocalin-like domain-containing protein</fullName>
    </recommendedName>
</protein>